<organism evidence="10 11">
    <name type="scientific">Adhaeribacter rhizoryzae</name>
    <dbReference type="NCBI Taxonomy" id="2607907"/>
    <lineage>
        <taxon>Bacteria</taxon>
        <taxon>Pseudomonadati</taxon>
        <taxon>Bacteroidota</taxon>
        <taxon>Cytophagia</taxon>
        <taxon>Cytophagales</taxon>
        <taxon>Hymenobacteraceae</taxon>
        <taxon>Adhaeribacter</taxon>
    </lineage>
</organism>
<protein>
    <submittedName>
        <fullName evidence="10">Mechanosensitive ion channel</fullName>
    </submittedName>
</protein>
<evidence type="ECO:0000256" key="5">
    <source>
        <dbReference type="ARBA" id="ARBA00022989"/>
    </source>
</evidence>
<dbReference type="GO" id="GO:0008381">
    <property type="term" value="F:mechanosensitive monoatomic ion channel activity"/>
    <property type="evidence" value="ECO:0007669"/>
    <property type="project" value="InterPro"/>
</dbReference>
<dbReference type="InterPro" id="IPR011066">
    <property type="entry name" value="MscS_channel_C_sf"/>
</dbReference>
<dbReference type="InterPro" id="IPR010920">
    <property type="entry name" value="LSM_dom_sf"/>
</dbReference>
<dbReference type="InterPro" id="IPR008910">
    <property type="entry name" value="MSC_TM_helix"/>
</dbReference>
<dbReference type="RefSeq" id="WP_150090704.1">
    <property type="nucleotide sequence ID" value="NZ_VWSF01000017.1"/>
</dbReference>
<comment type="similarity">
    <text evidence="2">Belongs to the MscS (TC 1.A.23) family.</text>
</comment>
<dbReference type="Proteomes" id="UP000323426">
    <property type="component" value="Unassembled WGS sequence"/>
</dbReference>
<dbReference type="InterPro" id="IPR049142">
    <property type="entry name" value="MS_channel_1st"/>
</dbReference>
<dbReference type="Gene3D" id="1.10.287.1260">
    <property type="match status" value="1"/>
</dbReference>
<dbReference type="SUPFAM" id="SSF82861">
    <property type="entry name" value="Mechanosensitive channel protein MscS (YggB), transmembrane region"/>
    <property type="match status" value="1"/>
</dbReference>
<dbReference type="SUPFAM" id="SSF50182">
    <property type="entry name" value="Sm-like ribonucleoproteins"/>
    <property type="match status" value="1"/>
</dbReference>
<dbReference type="Pfam" id="PF00924">
    <property type="entry name" value="MS_channel_2nd"/>
    <property type="match status" value="1"/>
</dbReference>
<dbReference type="InterPro" id="IPR006685">
    <property type="entry name" value="MscS_channel_2nd"/>
</dbReference>
<dbReference type="Gene3D" id="3.30.70.100">
    <property type="match status" value="1"/>
</dbReference>
<evidence type="ECO:0000313" key="10">
    <source>
        <dbReference type="EMBL" id="KAA5542442.1"/>
    </source>
</evidence>
<evidence type="ECO:0000256" key="1">
    <source>
        <dbReference type="ARBA" id="ARBA00004651"/>
    </source>
</evidence>
<feature type="domain" description="Mechanosensitive ion channel transmembrane helices 2/3" evidence="9">
    <location>
        <begin position="62"/>
        <end position="103"/>
    </location>
</feature>
<dbReference type="SUPFAM" id="SSF82689">
    <property type="entry name" value="Mechanosensitive channel protein MscS (YggB), C-terminal domain"/>
    <property type="match status" value="1"/>
</dbReference>
<evidence type="ECO:0000256" key="3">
    <source>
        <dbReference type="ARBA" id="ARBA00022475"/>
    </source>
</evidence>
<feature type="transmembrane region" description="Helical" evidence="7">
    <location>
        <begin position="15"/>
        <end position="36"/>
    </location>
</feature>
<dbReference type="PANTHER" id="PTHR30221:SF1">
    <property type="entry name" value="SMALL-CONDUCTANCE MECHANOSENSITIVE CHANNEL"/>
    <property type="match status" value="1"/>
</dbReference>
<sequence>MFDLSRYPQLITTYLITYGTRLLAALIIFLIGLWVIKRLIRIVNNIMTSYHVDPTLRPFMSNILSVTLRVLLIIAVIGQLGVEMTSIFAVLASAGLAVGLALQGSLSNFAGGVLILAVKPFRVGDYIEAQGVGGRVSIINILNTVIKTNDNKTIYIPNGPLANSTITNYDVEPNRRTEIRLLVQHGNDIELAKNLVQDIIKTDHRILPEPAPQVVTENTDLGIAIIIRAWATRENIGGLTNDLHDRSRAAFDRENITLQGVRKAI</sequence>
<comment type="caution">
    <text evidence="10">The sequence shown here is derived from an EMBL/GenBank/DDBJ whole genome shotgun (WGS) entry which is preliminary data.</text>
</comment>
<dbReference type="Gene3D" id="2.30.30.60">
    <property type="match status" value="1"/>
</dbReference>
<dbReference type="PANTHER" id="PTHR30221">
    <property type="entry name" value="SMALL-CONDUCTANCE MECHANOSENSITIVE CHANNEL"/>
    <property type="match status" value="1"/>
</dbReference>
<dbReference type="Pfam" id="PF21088">
    <property type="entry name" value="MS_channel_1st"/>
    <property type="match status" value="1"/>
</dbReference>
<keyword evidence="3" id="KW-1003">Cell membrane</keyword>
<keyword evidence="5 7" id="KW-1133">Transmembrane helix</keyword>
<evidence type="ECO:0000256" key="2">
    <source>
        <dbReference type="ARBA" id="ARBA00008017"/>
    </source>
</evidence>
<evidence type="ECO:0000256" key="7">
    <source>
        <dbReference type="SAM" id="Phobius"/>
    </source>
</evidence>
<dbReference type="GO" id="GO:0005886">
    <property type="term" value="C:plasma membrane"/>
    <property type="evidence" value="ECO:0007669"/>
    <property type="project" value="UniProtKB-SubCell"/>
</dbReference>
<evidence type="ECO:0000313" key="11">
    <source>
        <dbReference type="Proteomes" id="UP000323426"/>
    </source>
</evidence>
<reference evidence="10 11" key="1">
    <citation type="submission" date="2019-09" db="EMBL/GenBank/DDBJ databases">
        <title>Genome sequence and assembly of Adhaeribacter sp.</title>
        <authorList>
            <person name="Chhetri G."/>
        </authorList>
    </citation>
    <scope>NUCLEOTIDE SEQUENCE [LARGE SCALE GENOMIC DNA]</scope>
    <source>
        <strain evidence="10 11">DK36</strain>
    </source>
</reference>
<evidence type="ECO:0000256" key="6">
    <source>
        <dbReference type="ARBA" id="ARBA00023136"/>
    </source>
</evidence>
<proteinExistence type="inferred from homology"/>
<dbReference type="InterPro" id="IPR045275">
    <property type="entry name" value="MscS_archaea/bacteria_type"/>
</dbReference>
<feature type="domain" description="Mechanosensitive ion channel MscS" evidence="8">
    <location>
        <begin position="105"/>
        <end position="169"/>
    </location>
</feature>
<dbReference type="Pfam" id="PF05552">
    <property type="entry name" value="MS_channel_1st_1"/>
    <property type="match status" value="1"/>
</dbReference>
<keyword evidence="4 7" id="KW-0812">Transmembrane</keyword>
<gene>
    <name evidence="10" type="ORF">F0145_18505</name>
</gene>
<evidence type="ECO:0000256" key="4">
    <source>
        <dbReference type="ARBA" id="ARBA00022692"/>
    </source>
</evidence>
<accession>A0A5M6D819</accession>
<keyword evidence="6 7" id="KW-0472">Membrane</keyword>
<dbReference type="EMBL" id="VWSF01000017">
    <property type="protein sequence ID" value="KAA5542442.1"/>
    <property type="molecule type" value="Genomic_DNA"/>
</dbReference>
<dbReference type="InterPro" id="IPR023408">
    <property type="entry name" value="MscS_beta-dom_sf"/>
</dbReference>
<comment type="subcellular location">
    <subcellularLocation>
        <location evidence="1">Cell membrane</location>
        <topology evidence="1">Multi-pass membrane protein</topology>
    </subcellularLocation>
</comment>
<keyword evidence="11" id="KW-1185">Reference proteome</keyword>
<evidence type="ECO:0000259" key="9">
    <source>
        <dbReference type="Pfam" id="PF21088"/>
    </source>
</evidence>
<dbReference type="InterPro" id="IPR011014">
    <property type="entry name" value="MscS_channel_TM-2"/>
</dbReference>
<evidence type="ECO:0000259" key="8">
    <source>
        <dbReference type="Pfam" id="PF00924"/>
    </source>
</evidence>
<dbReference type="AlphaFoldDB" id="A0A5M6D819"/>
<name>A0A5M6D819_9BACT</name>